<keyword evidence="2" id="KW-1185">Reference proteome</keyword>
<dbReference type="Proteomes" id="UP001235849">
    <property type="component" value="Unassembled WGS sequence"/>
</dbReference>
<proteinExistence type="predicted"/>
<organism evidence="1 2">
    <name type="scientific">Roseofilum capinflatum BLCC-M114</name>
    <dbReference type="NCBI Taxonomy" id="3022440"/>
    <lineage>
        <taxon>Bacteria</taxon>
        <taxon>Bacillati</taxon>
        <taxon>Cyanobacteriota</taxon>
        <taxon>Cyanophyceae</taxon>
        <taxon>Desertifilales</taxon>
        <taxon>Desertifilaceae</taxon>
        <taxon>Roseofilum</taxon>
        <taxon>Roseofilum capinflatum</taxon>
    </lineage>
</organism>
<gene>
    <name evidence="1" type="ORF">PMG25_21595</name>
</gene>
<evidence type="ECO:0000313" key="1">
    <source>
        <dbReference type="EMBL" id="MDJ1176687.1"/>
    </source>
</evidence>
<protein>
    <submittedName>
        <fullName evidence="1">Uncharacterized protein</fullName>
    </submittedName>
</protein>
<name>A0ABT7BC06_9CYAN</name>
<comment type="caution">
    <text evidence="1">The sequence shown here is derived from an EMBL/GenBank/DDBJ whole genome shotgun (WGS) entry which is preliminary data.</text>
</comment>
<dbReference type="EMBL" id="JAQOSO010000112">
    <property type="protein sequence ID" value="MDJ1176687.1"/>
    <property type="molecule type" value="Genomic_DNA"/>
</dbReference>
<sequence>MRHQRVGWGNAHLTTCTGYYNDFGLAQSRLWNPGTLCITIAANIAETGFLAFVDRLMNLCDELEANIEQRTAKQTSLLNAVITHSLR</sequence>
<evidence type="ECO:0000313" key="2">
    <source>
        <dbReference type="Proteomes" id="UP001235849"/>
    </source>
</evidence>
<accession>A0ABT7BC06</accession>
<reference evidence="1 2" key="1">
    <citation type="submission" date="2023-01" db="EMBL/GenBank/DDBJ databases">
        <title>Novel diversity within Roseofilum (Cyanobacteria; Desertifilaceae) from marine benthic mats with descriptions of four novel species.</title>
        <authorList>
            <person name="Wang Y."/>
            <person name="Berthold D.E."/>
            <person name="Hu J."/>
            <person name="Lefler F.W."/>
            <person name="Laughinghouse H.D. IV."/>
        </authorList>
    </citation>
    <scope>NUCLEOTIDE SEQUENCE [LARGE SCALE GENOMIC DNA]</scope>
    <source>
        <strain evidence="1 2">BLCC-M114</strain>
    </source>
</reference>
<dbReference type="RefSeq" id="WP_283768963.1">
    <property type="nucleotide sequence ID" value="NZ_JAQOSO010000112.1"/>
</dbReference>